<sequence>MEVGSLHLVLLGPDFDGYDYPLYQVLFEAMQDTSYELPVIFLLPLIKLFMKNLLLLTISHMPDMVPEAVIYTVEFFNALYGVSCMQKATSLVAVAVIMAIDLVQSALDLYEVNRTTKHNLGSLRLVLGEECFGDDGLMSAAQLLCIRFKQDCDEASDIRVRSCLTYNRRQKPRTYYSENLIVPGPDSTNVIRPIPPSNKKIHTTGRIVEPTPSVQSRSKPKKTSALSIHELNILRETLLVLFTSECVMLDEFLETVVPIFYGSLVLVVVHLPSAPYHTELIGFTTENVLGTVKGVFLYGILEFISLLLMVILLRRNSGIRGFHILAFVLETHMPLVQCKQIIWVLMTLAFRVSHFGKPLVELLLGLL</sequence>
<evidence type="ECO:0000313" key="2">
    <source>
        <dbReference type="EMBL" id="GMF50829.1"/>
    </source>
</evidence>
<comment type="caution">
    <text evidence="2">The sequence shown here is derived from an EMBL/GenBank/DDBJ whole genome shotgun (WGS) entry which is preliminary data.</text>
</comment>
<protein>
    <submittedName>
        <fullName evidence="2">Unnamed protein product</fullName>
    </submittedName>
</protein>
<dbReference type="AlphaFoldDB" id="A0A9W6XZ74"/>
<keyword evidence="3" id="KW-1185">Reference proteome</keyword>
<feature type="transmembrane region" description="Helical" evidence="1">
    <location>
        <begin position="37"/>
        <end position="56"/>
    </location>
</feature>
<keyword evidence="1" id="KW-0812">Transmembrane</keyword>
<accession>A0A9W6XZ74</accession>
<feature type="transmembrane region" description="Helical" evidence="1">
    <location>
        <begin position="256"/>
        <end position="275"/>
    </location>
</feature>
<gene>
    <name evidence="2" type="ORF">Pfra01_002036900</name>
</gene>
<reference evidence="2" key="1">
    <citation type="submission" date="2023-04" db="EMBL/GenBank/DDBJ databases">
        <title>Phytophthora fragariaefolia NBRC 109709.</title>
        <authorList>
            <person name="Ichikawa N."/>
            <person name="Sato H."/>
            <person name="Tonouchi N."/>
        </authorList>
    </citation>
    <scope>NUCLEOTIDE SEQUENCE</scope>
    <source>
        <strain evidence="2">NBRC 109709</strain>
    </source>
</reference>
<keyword evidence="1" id="KW-1133">Transmembrane helix</keyword>
<name>A0A9W6XZ74_9STRA</name>
<proteinExistence type="predicted"/>
<evidence type="ECO:0000256" key="1">
    <source>
        <dbReference type="SAM" id="Phobius"/>
    </source>
</evidence>
<keyword evidence="1" id="KW-0472">Membrane</keyword>
<dbReference type="OrthoDB" id="126309at2759"/>
<dbReference type="EMBL" id="BSXT01002778">
    <property type="protein sequence ID" value="GMF50829.1"/>
    <property type="molecule type" value="Genomic_DNA"/>
</dbReference>
<feature type="transmembrane region" description="Helical" evidence="1">
    <location>
        <begin position="295"/>
        <end position="313"/>
    </location>
</feature>
<dbReference type="Proteomes" id="UP001165121">
    <property type="component" value="Unassembled WGS sequence"/>
</dbReference>
<evidence type="ECO:0000313" key="3">
    <source>
        <dbReference type="Proteomes" id="UP001165121"/>
    </source>
</evidence>
<organism evidence="2 3">
    <name type="scientific">Phytophthora fragariaefolia</name>
    <dbReference type="NCBI Taxonomy" id="1490495"/>
    <lineage>
        <taxon>Eukaryota</taxon>
        <taxon>Sar</taxon>
        <taxon>Stramenopiles</taxon>
        <taxon>Oomycota</taxon>
        <taxon>Peronosporomycetes</taxon>
        <taxon>Peronosporales</taxon>
        <taxon>Peronosporaceae</taxon>
        <taxon>Phytophthora</taxon>
    </lineage>
</organism>